<organism evidence="1 2">
    <name type="scientific">Arcobacter venerupis</name>
    <dbReference type="NCBI Taxonomy" id="1054033"/>
    <lineage>
        <taxon>Bacteria</taxon>
        <taxon>Pseudomonadati</taxon>
        <taxon>Campylobacterota</taxon>
        <taxon>Epsilonproteobacteria</taxon>
        <taxon>Campylobacterales</taxon>
        <taxon>Arcobacteraceae</taxon>
        <taxon>Arcobacter</taxon>
    </lineage>
</organism>
<gene>
    <name evidence="1" type="ORF">AVENP_0996</name>
</gene>
<evidence type="ECO:0000313" key="1">
    <source>
        <dbReference type="EMBL" id="QKF66552.1"/>
    </source>
</evidence>
<name>A0AAE7BAA2_9BACT</name>
<protein>
    <submittedName>
        <fullName evidence="1">Uncharacterized protein</fullName>
    </submittedName>
</protein>
<dbReference type="RefSeq" id="WP_128358980.1">
    <property type="nucleotide sequence ID" value="NZ_CP053840.1"/>
</dbReference>
<keyword evidence="2" id="KW-1185">Reference proteome</keyword>
<evidence type="ECO:0000313" key="2">
    <source>
        <dbReference type="Proteomes" id="UP000503482"/>
    </source>
</evidence>
<dbReference type="Proteomes" id="UP000503482">
    <property type="component" value="Chromosome"/>
</dbReference>
<reference evidence="1 2" key="1">
    <citation type="submission" date="2020-05" db="EMBL/GenBank/DDBJ databases">
        <title>Complete genome sequencing of Campylobacter and Arcobacter type strains.</title>
        <authorList>
            <person name="Miller W.G."/>
            <person name="Yee E."/>
        </authorList>
    </citation>
    <scope>NUCLEOTIDE SEQUENCE [LARGE SCALE GENOMIC DNA]</scope>
    <source>
        <strain evidence="1 2">LMG 26156</strain>
    </source>
</reference>
<accession>A0AAE7BAA2</accession>
<proteinExistence type="predicted"/>
<dbReference type="AlphaFoldDB" id="A0AAE7BAA2"/>
<dbReference type="KEGG" id="avp:AVENP_0996"/>
<dbReference type="EMBL" id="CP053840">
    <property type="protein sequence ID" value="QKF66552.1"/>
    <property type="molecule type" value="Genomic_DNA"/>
</dbReference>
<sequence>MSKCKETVAYLKEKNLKELLERLNTIGIISEDVKNEDNEFIISGFYIKYWCKEASNYFKAQGYNGGELMALGKFDEIYGNFMVLFDQDKYEINEVRSYIEKILNKYKE</sequence>